<comment type="caution">
    <text evidence="1">The sequence shown here is derived from an EMBL/GenBank/DDBJ whole genome shotgun (WGS) entry which is preliminary data.</text>
</comment>
<dbReference type="EMBL" id="BPQO01000010">
    <property type="protein sequence ID" value="GJD89112.1"/>
    <property type="molecule type" value="Genomic_DNA"/>
</dbReference>
<sequence>MDKDRLEPAAFAAPAVLLSGTVNQEMYRSFRSQLDAARERDLVVVELSTLGGDPEVARMMGEDIRFHSTLAPSRRHVFLGKAAIYSAGTTFMSFFARPNRYLTRGTRLMVHERKLDKQVKLNGPLTTCVAAVKAALHEIETSIAIQNEGFANLVEGSRVSLDEVLRRAPENWYIEAAEAQELGLIEAVL</sequence>
<dbReference type="AlphaFoldDB" id="A0AAV4ZLP0"/>
<reference evidence="1" key="2">
    <citation type="submission" date="2021-08" db="EMBL/GenBank/DDBJ databases">
        <authorList>
            <person name="Tani A."/>
            <person name="Ola A."/>
            <person name="Ogura Y."/>
            <person name="Katsura K."/>
            <person name="Hayashi T."/>
        </authorList>
    </citation>
    <scope>NUCLEOTIDE SEQUENCE</scope>
    <source>
        <strain evidence="1">DSM 16372</strain>
    </source>
</reference>
<evidence type="ECO:0000313" key="1">
    <source>
        <dbReference type="EMBL" id="GJD89112.1"/>
    </source>
</evidence>
<keyword evidence="2" id="KW-1185">Reference proteome</keyword>
<dbReference type="InterPro" id="IPR029045">
    <property type="entry name" value="ClpP/crotonase-like_dom_sf"/>
</dbReference>
<name>A0AAV4ZLP0_9HYPH</name>
<proteinExistence type="predicted"/>
<dbReference type="SUPFAM" id="SSF52096">
    <property type="entry name" value="ClpP/crotonase"/>
    <property type="match status" value="1"/>
</dbReference>
<protein>
    <recommendedName>
        <fullName evidence="3">Peptidase S14</fullName>
    </recommendedName>
</protein>
<accession>A0AAV4ZLP0</accession>
<dbReference type="Gene3D" id="3.90.226.10">
    <property type="entry name" value="2-enoyl-CoA Hydratase, Chain A, domain 1"/>
    <property type="match status" value="1"/>
</dbReference>
<evidence type="ECO:0008006" key="3">
    <source>
        <dbReference type="Google" id="ProtNLM"/>
    </source>
</evidence>
<evidence type="ECO:0000313" key="2">
    <source>
        <dbReference type="Proteomes" id="UP001055247"/>
    </source>
</evidence>
<organism evidence="1 2">
    <name type="scientific">Methylobacterium hispanicum</name>
    <dbReference type="NCBI Taxonomy" id="270350"/>
    <lineage>
        <taxon>Bacteria</taxon>
        <taxon>Pseudomonadati</taxon>
        <taxon>Pseudomonadota</taxon>
        <taxon>Alphaproteobacteria</taxon>
        <taxon>Hyphomicrobiales</taxon>
        <taxon>Methylobacteriaceae</taxon>
        <taxon>Methylobacterium</taxon>
    </lineage>
</organism>
<reference evidence="1" key="1">
    <citation type="journal article" date="2016" name="Front. Microbiol.">
        <title>Genome Sequence of the Piezophilic, Mesophilic Sulfate-Reducing Bacterium Desulfovibrio indicus J2T.</title>
        <authorList>
            <person name="Cao J."/>
            <person name="Maignien L."/>
            <person name="Shao Z."/>
            <person name="Alain K."/>
            <person name="Jebbar M."/>
        </authorList>
    </citation>
    <scope>NUCLEOTIDE SEQUENCE</scope>
    <source>
        <strain evidence="1">DSM 16372</strain>
    </source>
</reference>
<dbReference type="RefSeq" id="WP_066924626.1">
    <property type="nucleotide sequence ID" value="NZ_BPQO01000010.1"/>
</dbReference>
<dbReference type="Proteomes" id="UP001055247">
    <property type="component" value="Unassembled WGS sequence"/>
</dbReference>
<gene>
    <name evidence="1" type="ORF">BHAOGJBA_2638</name>
</gene>